<dbReference type="PRINTS" id="PR01438">
    <property type="entry name" value="UNVRSLSTRESS"/>
</dbReference>
<dbReference type="Proteomes" id="UP000663720">
    <property type="component" value="Chromosome"/>
</dbReference>
<dbReference type="SUPFAM" id="SSF52402">
    <property type="entry name" value="Adenine nucleotide alpha hydrolases-like"/>
    <property type="match status" value="1"/>
</dbReference>
<dbReference type="InterPro" id="IPR006015">
    <property type="entry name" value="Universal_stress_UspA"/>
</dbReference>
<protein>
    <submittedName>
        <fullName evidence="3">Universal stress protein, UspA-like</fullName>
    </submittedName>
</protein>
<keyword evidence="4" id="KW-1185">Reference proteome</keyword>
<dbReference type="EMBL" id="CP061799">
    <property type="protein sequence ID" value="QTA82969.1"/>
    <property type="molecule type" value="Genomic_DNA"/>
</dbReference>
<name>A0A975BCA1_9BACT</name>
<dbReference type="KEGG" id="dli:dnl_53580"/>
<dbReference type="InterPro" id="IPR014729">
    <property type="entry name" value="Rossmann-like_a/b/a_fold"/>
</dbReference>
<dbReference type="PANTHER" id="PTHR46268:SF6">
    <property type="entry name" value="UNIVERSAL STRESS PROTEIN UP12"/>
    <property type="match status" value="1"/>
</dbReference>
<dbReference type="PANTHER" id="PTHR46268">
    <property type="entry name" value="STRESS RESPONSE PROTEIN NHAX"/>
    <property type="match status" value="1"/>
</dbReference>
<organism evidence="3 4">
    <name type="scientific">Desulfonema limicola</name>
    <dbReference type="NCBI Taxonomy" id="45656"/>
    <lineage>
        <taxon>Bacteria</taxon>
        <taxon>Pseudomonadati</taxon>
        <taxon>Thermodesulfobacteriota</taxon>
        <taxon>Desulfobacteria</taxon>
        <taxon>Desulfobacterales</taxon>
        <taxon>Desulfococcaceae</taxon>
        <taxon>Desulfonema</taxon>
    </lineage>
</organism>
<accession>A0A975BCA1</accession>
<evidence type="ECO:0000259" key="2">
    <source>
        <dbReference type="Pfam" id="PF00582"/>
    </source>
</evidence>
<gene>
    <name evidence="3" type="ORF">dnl_53580</name>
</gene>
<dbReference type="RefSeq" id="WP_207688825.1">
    <property type="nucleotide sequence ID" value="NZ_CP061799.1"/>
</dbReference>
<comment type="similarity">
    <text evidence="1">Belongs to the universal stress protein A family.</text>
</comment>
<feature type="domain" description="UspA" evidence="2">
    <location>
        <begin position="4"/>
        <end position="148"/>
    </location>
</feature>
<dbReference type="AlphaFoldDB" id="A0A975BCA1"/>
<proteinExistence type="inferred from homology"/>
<sequence>MELKILAAVDDSENAMRAVDHVAKFFNSDCKVTLFSVFHDTATLCDLQSPELSSYFLSQQSSFCTLEEKRRSLIKDALEKAKASLVEAGFDNANIVIKTQIQKRGIARDIVDEAGTGYDIIVMGRRGLSGLKEFFVGSVSQKVLSLAKDMSILMVN</sequence>
<dbReference type="InterPro" id="IPR006016">
    <property type="entry name" value="UspA"/>
</dbReference>
<evidence type="ECO:0000313" key="3">
    <source>
        <dbReference type="EMBL" id="QTA82969.1"/>
    </source>
</evidence>
<dbReference type="CDD" id="cd00293">
    <property type="entry name" value="USP-like"/>
    <property type="match status" value="1"/>
</dbReference>
<dbReference type="Pfam" id="PF00582">
    <property type="entry name" value="Usp"/>
    <property type="match status" value="1"/>
</dbReference>
<evidence type="ECO:0000313" key="4">
    <source>
        <dbReference type="Proteomes" id="UP000663720"/>
    </source>
</evidence>
<dbReference type="Gene3D" id="3.40.50.620">
    <property type="entry name" value="HUPs"/>
    <property type="match status" value="1"/>
</dbReference>
<reference evidence="3" key="1">
    <citation type="journal article" date="2021" name="Microb. Physiol.">
        <title>Proteogenomic Insights into the Physiology of Marine, Sulfate-Reducing, Filamentous Desulfonema limicola and Desulfonema magnum.</title>
        <authorList>
            <person name="Schnaars V."/>
            <person name="Wohlbrand L."/>
            <person name="Scheve S."/>
            <person name="Hinrichs C."/>
            <person name="Reinhardt R."/>
            <person name="Rabus R."/>
        </authorList>
    </citation>
    <scope>NUCLEOTIDE SEQUENCE</scope>
    <source>
        <strain evidence="3">5ac10</strain>
    </source>
</reference>
<evidence type="ECO:0000256" key="1">
    <source>
        <dbReference type="ARBA" id="ARBA00008791"/>
    </source>
</evidence>